<dbReference type="PROSITE" id="PS50076">
    <property type="entry name" value="DNAJ_2"/>
    <property type="match status" value="1"/>
</dbReference>
<dbReference type="Gene3D" id="1.10.287.110">
    <property type="entry name" value="DnaJ domain"/>
    <property type="match status" value="1"/>
</dbReference>
<dbReference type="InterPro" id="IPR018253">
    <property type="entry name" value="DnaJ_domain_CS"/>
</dbReference>
<dbReference type="InterPro" id="IPR050817">
    <property type="entry name" value="DjlA_DnaK_co-chaperone"/>
</dbReference>
<dbReference type="InterPro" id="IPR001623">
    <property type="entry name" value="DnaJ_domain"/>
</dbReference>
<accession>A0A812IA96</accession>
<dbReference type="EMBL" id="CAJNDS010000225">
    <property type="protein sequence ID" value="CAE7030801.1"/>
    <property type="molecule type" value="Genomic_DNA"/>
</dbReference>
<evidence type="ECO:0000313" key="4">
    <source>
        <dbReference type="Proteomes" id="UP000604046"/>
    </source>
</evidence>
<dbReference type="Proteomes" id="UP000604046">
    <property type="component" value="Unassembled WGS sequence"/>
</dbReference>
<dbReference type="PROSITE" id="PS00636">
    <property type="entry name" value="DNAJ_1"/>
    <property type="match status" value="1"/>
</dbReference>
<dbReference type="OrthoDB" id="436519at2759"/>
<feature type="domain" description="J" evidence="2">
    <location>
        <begin position="5"/>
        <end position="66"/>
    </location>
</feature>
<dbReference type="SMART" id="SM00271">
    <property type="entry name" value="DnaJ"/>
    <property type="match status" value="1"/>
</dbReference>
<evidence type="ECO:0000256" key="1">
    <source>
        <dbReference type="SAM" id="MobiDB-lite"/>
    </source>
</evidence>
<dbReference type="CDD" id="cd06257">
    <property type="entry name" value="DnaJ"/>
    <property type="match status" value="1"/>
</dbReference>
<reference evidence="3" key="1">
    <citation type="submission" date="2021-02" db="EMBL/GenBank/DDBJ databases">
        <authorList>
            <person name="Dougan E. K."/>
            <person name="Rhodes N."/>
            <person name="Thang M."/>
            <person name="Chan C."/>
        </authorList>
    </citation>
    <scope>NUCLEOTIDE SEQUENCE</scope>
</reference>
<dbReference type="SUPFAM" id="SSF46565">
    <property type="entry name" value="Chaperone J-domain"/>
    <property type="match status" value="1"/>
</dbReference>
<name>A0A812IA96_9DINO</name>
<evidence type="ECO:0000313" key="3">
    <source>
        <dbReference type="EMBL" id="CAE7030801.1"/>
    </source>
</evidence>
<gene>
    <name evidence="3" type="primary">dnaJ</name>
    <name evidence="3" type="ORF">SNAT2548_LOCUS3728</name>
</gene>
<sequence>MAESDFYKALEVPRQASAEELRSAFKRRALQVHPDKGGSKEAFHLVYRAFEVLGDGQKRAQYDAWLSNPFAARFAAAAATKKPFKRLLARLPRDRRRGVICKDFSQKQRLLLEKWMQEKDERSVHPEGNEMPQPQEEAGEEAAVVPLCLPASFEEDGDIIQLESDSEESSTIVDRACLLDECSEHPTASSRRRAGNLRGICGEPGGKYSATLNLLYKVTARTVPKDLPTTLEHLVWLSRAKELAYLYADLPFKERLQQALAVATEEVGRGSAHPDLQLKIYYGNNYWFGMRNVVSPPSVYTLCQLDAIHAKLKPFMHSWAWWRWHPNPEEEWQSFQAAFAEACDIADNGSRRSIRILARCRKLYDGNAHARSELRRKRLGRTGWIPSVGS</sequence>
<dbReference type="PRINTS" id="PR00625">
    <property type="entry name" value="JDOMAIN"/>
</dbReference>
<dbReference type="InterPro" id="IPR036869">
    <property type="entry name" value="J_dom_sf"/>
</dbReference>
<feature type="compositionally biased region" description="Basic and acidic residues" evidence="1">
    <location>
        <begin position="119"/>
        <end position="128"/>
    </location>
</feature>
<comment type="caution">
    <text evidence="3">The sequence shown here is derived from an EMBL/GenBank/DDBJ whole genome shotgun (WGS) entry which is preliminary data.</text>
</comment>
<dbReference type="Pfam" id="PF00226">
    <property type="entry name" value="DnaJ"/>
    <property type="match status" value="1"/>
</dbReference>
<organism evidence="3 4">
    <name type="scientific">Symbiodinium natans</name>
    <dbReference type="NCBI Taxonomy" id="878477"/>
    <lineage>
        <taxon>Eukaryota</taxon>
        <taxon>Sar</taxon>
        <taxon>Alveolata</taxon>
        <taxon>Dinophyceae</taxon>
        <taxon>Suessiales</taxon>
        <taxon>Symbiodiniaceae</taxon>
        <taxon>Symbiodinium</taxon>
    </lineage>
</organism>
<dbReference type="PANTHER" id="PTHR24074">
    <property type="entry name" value="CO-CHAPERONE PROTEIN DJLA"/>
    <property type="match status" value="1"/>
</dbReference>
<proteinExistence type="predicted"/>
<feature type="region of interest" description="Disordered" evidence="1">
    <location>
        <begin position="119"/>
        <end position="139"/>
    </location>
</feature>
<dbReference type="AlphaFoldDB" id="A0A812IA96"/>
<keyword evidence="4" id="KW-1185">Reference proteome</keyword>
<protein>
    <submittedName>
        <fullName evidence="3">DnaJ protein</fullName>
    </submittedName>
</protein>
<evidence type="ECO:0000259" key="2">
    <source>
        <dbReference type="PROSITE" id="PS50076"/>
    </source>
</evidence>